<evidence type="ECO:0000256" key="1">
    <source>
        <dbReference type="ARBA" id="ARBA00022723"/>
    </source>
</evidence>
<protein>
    <recommendedName>
        <fullName evidence="5">SIAH-type domain-containing protein</fullName>
    </recommendedName>
</protein>
<dbReference type="GO" id="GO:0061630">
    <property type="term" value="F:ubiquitin protein ligase activity"/>
    <property type="evidence" value="ECO:0007669"/>
    <property type="project" value="TreeGrafter"/>
</dbReference>
<dbReference type="PROSITE" id="PS51081">
    <property type="entry name" value="ZF_SIAH"/>
    <property type="match status" value="1"/>
</dbReference>
<sequence length="298" mass="34544">MSGAMDKRLMAYRKHKRGLMKVLSVFDCSICSSVMTVPLIYCRKGHGYCQACVRKCFDNSCLLCGKNIKMKNELLDRLSECFFCPCRYFENGCSKFVPNEDYDAHCNACIFRPYECYQPDCLFKGPRAALIQHVTKQHPGQFAVASSFALKWRRLDLAEPFRHVKLILSFNQLFWFYFSNSPEKRRCIGGVQIVATKNIAAKFHYEFEMLGLSPEREPRSIVQFTREAHDEETRNSDIETFGFWLRHRYVIPYLHRPDEFLISLVISRNNLNPVPGFPKPSPYSNPGPSPVRVMIMSS</sequence>
<evidence type="ECO:0000256" key="3">
    <source>
        <dbReference type="ARBA" id="ARBA00022833"/>
    </source>
</evidence>
<gene>
    <name evidence="6" type="ORF">BEMITA_LOCUS12858</name>
</gene>
<evidence type="ECO:0000313" key="7">
    <source>
        <dbReference type="Proteomes" id="UP001152759"/>
    </source>
</evidence>
<dbReference type="KEGG" id="btab:109032556"/>
<evidence type="ECO:0000259" key="5">
    <source>
        <dbReference type="PROSITE" id="PS51081"/>
    </source>
</evidence>
<dbReference type="SUPFAM" id="SSF57850">
    <property type="entry name" value="RING/U-box"/>
    <property type="match status" value="1"/>
</dbReference>
<dbReference type="PANTHER" id="PTHR45877:SF2">
    <property type="entry name" value="E3 UBIQUITIN-PROTEIN LIGASE SINA-RELATED"/>
    <property type="match status" value="1"/>
</dbReference>
<keyword evidence="1" id="KW-0479">Metal-binding</keyword>
<keyword evidence="2 4" id="KW-0863">Zinc-finger</keyword>
<dbReference type="GO" id="GO:0008270">
    <property type="term" value="F:zinc ion binding"/>
    <property type="evidence" value="ECO:0007669"/>
    <property type="project" value="UniProtKB-KW"/>
</dbReference>
<dbReference type="InterPro" id="IPR013083">
    <property type="entry name" value="Znf_RING/FYVE/PHD"/>
</dbReference>
<feature type="domain" description="SIAH-type" evidence="5">
    <location>
        <begin position="81"/>
        <end position="139"/>
    </location>
</feature>
<evidence type="ECO:0000256" key="4">
    <source>
        <dbReference type="PROSITE-ProRule" id="PRU00455"/>
    </source>
</evidence>
<dbReference type="EMBL" id="OU963869">
    <property type="protein sequence ID" value="CAH0394577.1"/>
    <property type="molecule type" value="Genomic_DNA"/>
</dbReference>
<dbReference type="Pfam" id="PF21361">
    <property type="entry name" value="Sina_ZnF"/>
    <property type="match status" value="1"/>
</dbReference>
<dbReference type="GO" id="GO:0043161">
    <property type="term" value="P:proteasome-mediated ubiquitin-dependent protein catabolic process"/>
    <property type="evidence" value="ECO:0007669"/>
    <property type="project" value="TreeGrafter"/>
</dbReference>
<reference evidence="6" key="1">
    <citation type="submission" date="2021-12" db="EMBL/GenBank/DDBJ databases">
        <authorList>
            <person name="King R."/>
        </authorList>
    </citation>
    <scope>NUCLEOTIDE SEQUENCE</scope>
</reference>
<evidence type="ECO:0000313" key="6">
    <source>
        <dbReference type="EMBL" id="CAH0394577.1"/>
    </source>
</evidence>
<name>A0A9P0F951_BEMTA</name>
<proteinExistence type="predicted"/>
<dbReference type="Gene3D" id="3.30.40.10">
    <property type="entry name" value="Zinc/RING finger domain, C3HC4 (zinc finger)"/>
    <property type="match status" value="2"/>
</dbReference>
<keyword evidence="7" id="KW-1185">Reference proteome</keyword>
<dbReference type="AlphaFoldDB" id="A0A9P0F951"/>
<dbReference type="SUPFAM" id="SSF49599">
    <property type="entry name" value="TRAF domain-like"/>
    <property type="match status" value="1"/>
</dbReference>
<dbReference type="PANTHER" id="PTHR45877">
    <property type="entry name" value="E3 UBIQUITIN-PROTEIN LIGASE SIAH2"/>
    <property type="match status" value="1"/>
</dbReference>
<dbReference type="GO" id="GO:0031624">
    <property type="term" value="F:ubiquitin conjugating enzyme binding"/>
    <property type="evidence" value="ECO:0007669"/>
    <property type="project" value="TreeGrafter"/>
</dbReference>
<organism evidence="6 7">
    <name type="scientific">Bemisia tabaci</name>
    <name type="common">Sweetpotato whitefly</name>
    <name type="synonym">Aleurodes tabaci</name>
    <dbReference type="NCBI Taxonomy" id="7038"/>
    <lineage>
        <taxon>Eukaryota</taxon>
        <taxon>Metazoa</taxon>
        <taxon>Ecdysozoa</taxon>
        <taxon>Arthropoda</taxon>
        <taxon>Hexapoda</taxon>
        <taxon>Insecta</taxon>
        <taxon>Pterygota</taxon>
        <taxon>Neoptera</taxon>
        <taxon>Paraneoptera</taxon>
        <taxon>Hemiptera</taxon>
        <taxon>Sternorrhyncha</taxon>
        <taxon>Aleyrodoidea</taxon>
        <taxon>Aleyrodidae</taxon>
        <taxon>Aleyrodinae</taxon>
        <taxon>Bemisia</taxon>
    </lineage>
</organism>
<accession>A0A9P0F951</accession>
<keyword evidence="3" id="KW-0862">Zinc</keyword>
<dbReference type="GO" id="GO:0005737">
    <property type="term" value="C:cytoplasm"/>
    <property type="evidence" value="ECO:0007669"/>
    <property type="project" value="TreeGrafter"/>
</dbReference>
<dbReference type="Proteomes" id="UP001152759">
    <property type="component" value="Chromosome 8"/>
</dbReference>
<dbReference type="InterPro" id="IPR013010">
    <property type="entry name" value="Znf_SIAH"/>
</dbReference>
<dbReference type="InterPro" id="IPR004162">
    <property type="entry name" value="SINA-like_animal"/>
</dbReference>
<evidence type="ECO:0000256" key="2">
    <source>
        <dbReference type="ARBA" id="ARBA00022771"/>
    </source>
</evidence>